<dbReference type="InterPro" id="IPR020843">
    <property type="entry name" value="ER"/>
</dbReference>
<dbReference type="SMART" id="SM00829">
    <property type="entry name" value="PKS_ER"/>
    <property type="match status" value="1"/>
</dbReference>
<dbReference type="PANTHER" id="PTHR44154:SF1">
    <property type="entry name" value="QUINONE OXIDOREDUCTASE"/>
    <property type="match status" value="1"/>
</dbReference>
<name>A0A6A6E3F5_9PEZI</name>
<feature type="domain" description="Enoyl reductase (ER)" evidence="2">
    <location>
        <begin position="8"/>
        <end position="171"/>
    </location>
</feature>
<sequence length="171" mass="18768">MPYSQYARPISTVTAYGQLPAFSSPVQLVSFSVKISTVPVRPQNQSVTNCSLVYRMPEGVCSKTAAALSFHYVTAFYGLIELARIRQGDYVLVHVAGSGQGQAAVRVARQYDARVFATVQTVEEKRLLMTLYGLAEEDIFDAEDQSLADAIMRATKFSEVNKALETSAIMI</sequence>
<dbReference type="SUPFAM" id="SSF51735">
    <property type="entry name" value="NAD(P)-binding Rossmann-fold domains"/>
    <property type="match status" value="1"/>
</dbReference>
<keyword evidence="1" id="KW-0521">NADP</keyword>
<dbReference type="InterPro" id="IPR051603">
    <property type="entry name" value="Zinc-ADH_QOR/CCCR"/>
</dbReference>
<dbReference type="Proteomes" id="UP000800200">
    <property type="component" value="Unassembled WGS sequence"/>
</dbReference>
<proteinExistence type="predicted"/>
<keyword evidence="4" id="KW-1185">Reference proteome</keyword>
<gene>
    <name evidence="3" type="ORF">K469DRAFT_688667</name>
</gene>
<organism evidence="3 4">
    <name type="scientific">Zopfia rhizophila CBS 207.26</name>
    <dbReference type="NCBI Taxonomy" id="1314779"/>
    <lineage>
        <taxon>Eukaryota</taxon>
        <taxon>Fungi</taxon>
        <taxon>Dikarya</taxon>
        <taxon>Ascomycota</taxon>
        <taxon>Pezizomycotina</taxon>
        <taxon>Dothideomycetes</taxon>
        <taxon>Dothideomycetes incertae sedis</taxon>
        <taxon>Zopfiaceae</taxon>
        <taxon>Zopfia</taxon>
    </lineage>
</organism>
<dbReference type="PANTHER" id="PTHR44154">
    <property type="entry name" value="QUINONE OXIDOREDUCTASE"/>
    <property type="match status" value="1"/>
</dbReference>
<dbReference type="AlphaFoldDB" id="A0A6A6E3F5"/>
<evidence type="ECO:0000313" key="3">
    <source>
        <dbReference type="EMBL" id="KAF2184680.1"/>
    </source>
</evidence>
<dbReference type="EMBL" id="ML994637">
    <property type="protein sequence ID" value="KAF2184680.1"/>
    <property type="molecule type" value="Genomic_DNA"/>
</dbReference>
<protein>
    <recommendedName>
        <fullName evidence="2">Enoyl reductase (ER) domain-containing protein</fullName>
    </recommendedName>
</protein>
<dbReference type="OrthoDB" id="329835at2759"/>
<reference evidence="3" key="1">
    <citation type="journal article" date="2020" name="Stud. Mycol.">
        <title>101 Dothideomycetes genomes: a test case for predicting lifestyles and emergence of pathogens.</title>
        <authorList>
            <person name="Haridas S."/>
            <person name="Albert R."/>
            <person name="Binder M."/>
            <person name="Bloem J."/>
            <person name="Labutti K."/>
            <person name="Salamov A."/>
            <person name="Andreopoulos B."/>
            <person name="Baker S."/>
            <person name="Barry K."/>
            <person name="Bills G."/>
            <person name="Bluhm B."/>
            <person name="Cannon C."/>
            <person name="Castanera R."/>
            <person name="Culley D."/>
            <person name="Daum C."/>
            <person name="Ezra D."/>
            <person name="Gonzalez J."/>
            <person name="Henrissat B."/>
            <person name="Kuo A."/>
            <person name="Liang C."/>
            <person name="Lipzen A."/>
            <person name="Lutzoni F."/>
            <person name="Magnuson J."/>
            <person name="Mondo S."/>
            <person name="Nolan M."/>
            <person name="Ohm R."/>
            <person name="Pangilinan J."/>
            <person name="Park H.-J."/>
            <person name="Ramirez L."/>
            <person name="Alfaro M."/>
            <person name="Sun H."/>
            <person name="Tritt A."/>
            <person name="Yoshinaga Y."/>
            <person name="Zwiers L.-H."/>
            <person name="Turgeon B."/>
            <person name="Goodwin S."/>
            <person name="Spatafora J."/>
            <person name="Crous P."/>
            <person name="Grigoriev I."/>
        </authorList>
    </citation>
    <scope>NUCLEOTIDE SEQUENCE</scope>
    <source>
        <strain evidence="3">CBS 207.26</strain>
    </source>
</reference>
<dbReference type="InterPro" id="IPR036291">
    <property type="entry name" value="NAD(P)-bd_dom_sf"/>
</dbReference>
<evidence type="ECO:0000259" key="2">
    <source>
        <dbReference type="SMART" id="SM00829"/>
    </source>
</evidence>
<dbReference type="GO" id="GO:0016491">
    <property type="term" value="F:oxidoreductase activity"/>
    <property type="evidence" value="ECO:0007669"/>
    <property type="project" value="InterPro"/>
</dbReference>
<evidence type="ECO:0000313" key="4">
    <source>
        <dbReference type="Proteomes" id="UP000800200"/>
    </source>
</evidence>
<evidence type="ECO:0000256" key="1">
    <source>
        <dbReference type="ARBA" id="ARBA00022857"/>
    </source>
</evidence>
<dbReference type="Gene3D" id="3.90.180.10">
    <property type="entry name" value="Medium-chain alcohol dehydrogenases, catalytic domain"/>
    <property type="match status" value="1"/>
</dbReference>
<accession>A0A6A6E3F5</accession>